<dbReference type="PANTHER" id="PTHR41517:SF1">
    <property type="entry name" value="CUPIN"/>
    <property type="match status" value="1"/>
</dbReference>
<protein>
    <submittedName>
        <fullName evidence="1">Uncharacterized protein</fullName>
    </submittedName>
</protein>
<dbReference type="InterPro" id="IPR011051">
    <property type="entry name" value="RmlC_Cupin_sf"/>
</dbReference>
<keyword evidence="2" id="KW-1185">Reference proteome</keyword>
<comment type="caution">
    <text evidence="1">The sequence shown here is derived from an EMBL/GenBank/DDBJ whole genome shotgun (WGS) entry which is preliminary data.</text>
</comment>
<dbReference type="EMBL" id="BOOG01000051">
    <property type="protein sequence ID" value="GIH72419.1"/>
    <property type="molecule type" value="Genomic_DNA"/>
</dbReference>
<organism evidence="1 2">
    <name type="scientific">Sphaerimonospora thailandensis</name>
    <dbReference type="NCBI Taxonomy" id="795644"/>
    <lineage>
        <taxon>Bacteria</taxon>
        <taxon>Bacillati</taxon>
        <taxon>Actinomycetota</taxon>
        <taxon>Actinomycetes</taxon>
        <taxon>Streptosporangiales</taxon>
        <taxon>Streptosporangiaceae</taxon>
        <taxon>Sphaerimonospora</taxon>
    </lineage>
</organism>
<dbReference type="GO" id="GO:0051213">
    <property type="term" value="F:dioxygenase activity"/>
    <property type="evidence" value="ECO:0007669"/>
    <property type="project" value="InterPro"/>
</dbReference>
<reference evidence="1" key="1">
    <citation type="submission" date="2021-01" db="EMBL/GenBank/DDBJ databases">
        <title>Whole genome shotgun sequence of Sphaerimonospora thailandensis NBRC 107569.</title>
        <authorList>
            <person name="Komaki H."/>
            <person name="Tamura T."/>
        </authorList>
    </citation>
    <scope>NUCLEOTIDE SEQUENCE</scope>
    <source>
        <strain evidence="1">NBRC 107569</strain>
    </source>
</reference>
<dbReference type="Gene3D" id="2.60.120.10">
    <property type="entry name" value="Jelly Rolls"/>
    <property type="match status" value="1"/>
</dbReference>
<dbReference type="SUPFAM" id="SSF51182">
    <property type="entry name" value="RmlC-like cupins"/>
    <property type="match status" value="1"/>
</dbReference>
<evidence type="ECO:0000313" key="1">
    <source>
        <dbReference type="EMBL" id="GIH72419.1"/>
    </source>
</evidence>
<evidence type="ECO:0000313" key="2">
    <source>
        <dbReference type="Proteomes" id="UP000610966"/>
    </source>
</evidence>
<name>A0A8J3RCX3_9ACTN</name>
<proteinExistence type="predicted"/>
<dbReference type="AlphaFoldDB" id="A0A8J3RCX3"/>
<sequence>MVARTEAAENPALEELYAGFRREGLVPLWTEIGNLMPTKPHPTARPHRWSWGSLLPLAESAGELAAVGRGGERRAIALANPGLGGRPFATPMLWAAIQYLGRGEVASPHRYTAGPRDRRLHPHRLAAWVSERVRSRGVAHRWYNLDPTRHYLPNVRSGSYARGRCVTRR</sequence>
<dbReference type="InterPro" id="IPR014710">
    <property type="entry name" value="RmlC-like_jellyroll"/>
</dbReference>
<accession>A0A8J3RCX3</accession>
<gene>
    <name evidence="1" type="ORF">Mth01_46720</name>
</gene>
<dbReference type="PANTHER" id="PTHR41517">
    <property type="entry name" value="1,2-DIOXYGENASE PROTEIN-RELATED"/>
    <property type="match status" value="1"/>
</dbReference>
<dbReference type="InterPro" id="IPR047183">
    <property type="entry name" value="GDO-like"/>
</dbReference>
<dbReference type="Proteomes" id="UP000610966">
    <property type="component" value="Unassembled WGS sequence"/>
</dbReference>